<keyword evidence="4 6" id="KW-0067">ATP-binding</keyword>
<dbReference type="Pfam" id="PF02785">
    <property type="entry name" value="Biotin_carb_C"/>
    <property type="match status" value="1"/>
</dbReference>
<evidence type="ECO:0000259" key="7">
    <source>
        <dbReference type="PROSITE" id="PS50975"/>
    </source>
</evidence>
<dbReference type="InterPro" id="IPR005481">
    <property type="entry name" value="BC-like_N"/>
</dbReference>
<evidence type="ECO:0000256" key="5">
    <source>
        <dbReference type="ARBA" id="ARBA00023267"/>
    </source>
</evidence>
<dbReference type="InterPro" id="IPR011054">
    <property type="entry name" value="Rudment_hybrid_motif"/>
</dbReference>
<dbReference type="PROSITE" id="PS50975">
    <property type="entry name" value="ATP_GRASP"/>
    <property type="match status" value="1"/>
</dbReference>
<dbReference type="InterPro" id="IPR016185">
    <property type="entry name" value="PreATP-grasp_dom_sf"/>
</dbReference>
<evidence type="ECO:0000256" key="6">
    <source>
        <dbReference type="PROSITE-ProRule" id="PRU00409"/>
    </source>
</evidence>
<dbReference type="GO" id="GO:0046872">
    <property type="term" value="F:metal ion binding"/>
    <property type="evidence" value="ECO:0007669"/>
    <property type="project" value="InterPro"/>
</dbReference>
<evidence type="ECO:0000256" key="2">
    <source>
        <dbReference type="ARBA" id="ARBA00022598"/>
    </source>
</evidence>
<dbReference type="InterPro" id="IPR005479">
    <property type="entry name" value="CPAse_ATP-bd"/>
</dbReference>
<dbReference type="InterPro" id="IPR050856">
    <property type="entry name" value="Biotin_carboxylase_complex"/>
</dbReference>
<dbReference type="Pfam" id="PF02786">
    <property type="entry name" value="CPSase_L_D2"/>
    <property type="match status" value="1"/>
</dbReference>
<evidence type="ECO:0000313" key="10">
    <source>
        <dbReference type="Proteomes" id="UP000321816"/>
    </source>
</evidence>
<sequence length="444" mass="48506">MVKKLLIANRGEIACRIIRTCKRLNIISVAVYSEADASSMHVKMADEAAAIGGSRVKESYLNIDHVLQAAKDTGADAVHPGYGLLSENAEFAARVKEEGILFIGPEEHIIEKMGDKIEARQLMIQAGVPVVPGVELASTEEAQVVSAARDIGYPLMVKAAAGGGGIGMQKVENEAALMKAVSSVIKKAETFFGSAALFLEKYIEEPRHIEAQIAGDVHGEIRAIGTRDCSIQRRHQKVVEEAPPPNFSEAGEEALKKAAEKAAGALNYTNVGTVEFLVDEAENVYFLEMNTRLQVEHPVTEETTGIDLVEWQILLAEGERISELPVTGKAENCSLEVRLYAEDPKTFFPSPGKITAWSFPEVQGVRYDSGFTSGDTITPYYDPMIGKVIVSGEKREDVIKKLIYVLEEAEVTGIKTNIPMLIEVLKDVRFQNGEVSTHFLMQTL</sequence>
<organism evidence="9 10">
    <name type="scientific">Alkalicoccus halolimnae</name>
    <dbReference type="NCBI Taxonomy" id="1667239"/>
    <lineage>
        <taxon>Bacteria</taxon>
        <taxon>Bacillati</taxon>
        <taxon>Bacillota</taxon>
        <taxon>Bacilli</taxon>
        <taxon>Bacillales</taxon>
        <taxon>Bacillaceae</taxon>
        <taxon>Alkalicoccus</taxon>
    </lineage>
</organism>
<dbReference type="OrthoDB" id="9807469at2"/>
<keyword evidence="5" id="KW-0092">Biotin</keyword>
<reference evidence="9 10" key="1">
    <citation type="submission" date="2024-01" db="EMBL/GenBank/DDBJ databases">
        <title>Complete Genome Sequence of Alkalicoccus halolimnae BZ-SZ-XJ29T, a Moderately Halophilic Bacterium Isolated from a Salt Lake.</title>
        <authorList>
            <person name="Zhao B."/>
        </authorList>
    </citation>
    <scope>NUCLEOTIDE SEQUENCE [LARGE SCALE GENOMIC DNA]</scope>
    <source>
        <strain evidence="9 10">BZ-SZ-XJ29</strain>
    </source>
</reference>
<dbReference type="GO" id="GO:0004075">
    <property type="term" value="F:biotin carboxylase activity"/>
    <property type="evidence" value="ECO:0007669"/>
    <property type="project" value="UniProtKB-EC"/>
</dbReference>
<dbReference type="PROSITE" id="PS50979">
    <property type="entry name" value="BC"/>
    <property type="match status" value="1"/>
</dbReference>
<dbReference type="RefSeq" id="WP_147803058.1">
    <property type="nucleotide sequence ID" value="NZ_CP144914.1"/>
</dbReference>
<evidence type="ECO:0000313" key="9">
    <source>
        <dbReference type="EMBL" id="WWD81170.1"/>
    </source>
</evidence>
<keyword evidence="3 6" id="KW-0547">Nucleotide-binding</keyword>
<feature type="domain" description="Biotin carboxylation" evidence="8">
    <location>
        <begin position="1"/>
        <end position="444"/>
    </location>
</feature>
<evidence type="ECO:0000259" key="8">
    <source>
        <dbReference type="PROSITE" id="PS50979"/>
    </source>
</evidence>
<dbReference type="PANTHER" id="PTHR18866">
    <property type="entry name" value="CARBOXYLASE:PYRUVATE/ACETYL-COA/PROPIONYL-COA CARBOXYLASE"/>
    <property type="match status" value="1"/>
</dbReference>
<dbReference type="SUPFAM" id="SSF51246">
    <property type="entry name" value="Rudiment single hybrid motif"/>
    <property type="match status" value="1"/>
</dbReference>
<dbReference type="EMBL" id="CP144914">
    <property type="protein sequence ID" value="WWD81170.1"/>
    <property type="molecule type" value="Genomic_DNA"/>
</dbReference>
<dbReference type="SUPFAM" id="SSF52440">
    <property type="entry name" value="PreATP-grasp domain"/>
    <property type="match status" value="1"/>
</dbReference>
<dbReference type="AlphaFoldDB" id="A0A5C7FAX5"/>
<dbReference type="SMART" id="SM00878">
    <property type="entry name" value="Biotin_carb_C"/>
    <property type="match status" value="1"/>
</dbReference>
<accession>A0A5C7FAX5</accession>
<dbReference type="InterPro" id="IPR005482">
    <property type="entry name" value="Biotin_COase_C"/>
</dbReference>
<keyword evidence="2" id="KW-0436">Ligase</keyword>
<dbReference type="Gene3D" id="3.30.470.20">
    <property type="entry name" value="ATP-grasp fold, B domain"/>
    <property type="match status" value="1"/>
</dbReference>
<name>A0A5C7FAX5_9BACI</name>
<feature type="domain" description="ATP-grasp" evidence="7">
    <location>
        <begin position="120"/>
        <end position="317"/>
    </location>
</feature>
<keyword evidence="10" id="KW-1185">Reference proteome</keyword>
<dbReference type="InterPro" id="IPR011761">
    <property type="entry name" value="ATP-grasp"/>
</dbReference>
<gene>
    <name evidence="9" type="ORF">FTX54_006365</name>
</gene>
<evidence type="ECO:0000256" key="4">
    <source>
        <dbReference type="ARBA" id="ARBA00022840"/>
    </source>
</evidence>
<proteinExistence type="predicted"/>
<dbReference type="InterPro" id="IPR011764">
    <property type="entry name" value="Biotin_carboxylation_dom"/>
</dbReference>
<evidence type="ECO:0000256" key="3">
    <source>
        <dbReference type="ARBA" id="ARBA00022741"/>
    </source>
</evidence>
<dbReference type="PANTHER" id="PTHR18866:SF33">
    <property type="entry name" value="METHYLCROTONOYL-COA CARBOXYLASE SUBUNIT ALPHA, MITOCHONDRIAL-RELATED"/>
    <property type="match status" value="1"/>
</dbReference>
<dbReference type="GO" id="GO:0005524">
    <property type="term" value="F:ATP binding"/>
    <property type="evidence" value="ECO:0007669"/>
    <property type="project" value="UniProtKB-UniRule"/>
</dbReference>
<dbReference type="PROSITE" id="PS00867">
    <property type="entry name" value="CPSASE_2"/>
    <property type="match status" value="1"/>
</dbReference>
<dbReference type="Pfam" id="PF00289">
    <property type="entry name" value="Biotin_carb_N"/>
    <property type="match status" value="1"/>
</dbReference>
<dbReference type="SUPFAM" id="SSF56059">
    <property type="entry name" value="Glutathione synthetase ATP-binding domain-like"/>
    <property type="match status" value="1"/>
</dbReference>
<dbReference type="Proteomes" id="UP000321816">
    <property type="component" value="Chromosome"/>
</dbReference>
<dbReference type="PROSITE" id="PS00866">
    <property type="entry name" value="CPSASE_1"/>
    <property type="match status" value="1"/>
</dbReference>
<dbReference type="KEGG" id="ahal:FTX54_006365"/>
<protein>
    <recommendedName>
        <fullName evidence="1">biotin carboxylase</fullName>
        <ecNumber evidence="1">6.3.4.14</ecNumber>
    </recommendedName>
</protein>
<dbReference type="FunFam" id="3.40.50.20:FF:000010">
    <property type="entry name" value="Propionyl-CoA carboxylase subunit alpha"/>
    <property type="match status" value="1"/>
</dbReference>
<dbReference type="EC" id="6.3.4.14" evidence="1"/>
<evidence type="ECO:0000256" key="1">
    <source>
        <dbReference type="ARBA" id="ARBA00013263"/>
    </source>
</evidence>